<accession>A0A7K6INH1</accession>
<dbReference type="Proteomes" id="UP000574967">
    <property type="component" value="Unassembled WGS sequence"/>
</dbReference>
<reference evidence="12 13" key="1">
    <citation type="submission" date="2019-09" db="EMBL/GenBank/DDBJ databases">
        <title>Bird 10,000 Genomes (B10K) Project - Family phase.</title>
        <authorList>
            <person name="Zhang G."/>
        </authorList>
    </citation>
    <scope>NUCLEOTIDE SEQUENCE [LARGE SCALE GENOMIC DNA]</scope>
    <source>
        <strain evidence="12">B10K-DU-029-43</strain>
        <tissue evidence="12">Heart</tissue>
    </source>
</reference>
<dbReference type="Pfam" id="PF08205">
    <property type="entry name" value="C2-set_2"/>
    <property type="match status" value="1"/>
</dbReference>
<evidence type="ECO:0000313" key="12">
    <source>
        <dbReference type="EMBL" id="NWV88911.1"/>
    </source>
</evidence>
<protein>
    <submittedName>
        <fullName evidence="12">MO2R4 protein</fullName>
    </submittedName>
</protein>
<evidence type="ECO:0000256" key="9">
    <source>
        <dbReference type="SAM" id="MobiDB-lite"/>
    </source>
</evidence>
<comment type="subcellular location">
    <subcellularLocation>
        <location evidence="1">Membrane</location>
        <topology evidence="1">Single-pass membrane protein</topology>
    </subcellularLocation>
</comment>
<keyword evidence="6" id="KW-1015">Disulfide bond</keyword>
<dbReference type="GO" id="GO:0030424">
    <property type="term" value="C:axon"/>
    <property type="evidence" value="ECO:0007669"/>
    <property type="project" value="TreeGrafter"/>
</dbReference>
<keyword evidence="2 10" id="KW-0812">Transmembrane</keyword>
<feature type="region of interest" description="Disordered" evidence="9">
    <location>
        <begin position="107"/>
        <end position="136"/>
    </location>
</feature>
<evidence type="ECO:0000256" key="1">
    <source>
        <dbReference type="ARBA" id="ARBA00004167"/>
    </source>
</evidence>
<evidence type="ECO:0000256" key="8">
    <source>
        <dbReference type="ARBA" id="ARBA00023319"/>
    </source>
</evidence>
<gene>
    <name evidence="12" type="primary">Cd200r4</name>
    <name evidence="12" type="ORF">MACNIG_R15430</name>
</gene>
<feature type="non-terminal residue" evidence="12">
    <location>
        <position position="178"/>
    </location>
</feature>
<feature type="domain" description="Ig-like" evidence="11">
    <location>
        <begin position="1"/>
        <end position="70"/>
    </location>
</feature>
<feature type="transmembrane region" description="Helical" evidence="10">
    <location>
        <begin position="79"/>
        <end position="99"/>
    </location>
</feature>
<dbReference type="InterPro" id="IPR047164">
    <property type="entry name" value="OX2G-like"/>
</dbReference>
<sequence>VCSVTGKPAPNITWLHDRGLEETPEIHHIQNTNRTVTVASRLTFSANHLHALFCLLDHPQGRKMKALHLEKGREDVQKSTVTITSILTAVLLLPVLIYCGMRLNNSRRNNAPTTPAKETGPQQDLGERASESQHTLKEQHITYQNEVTQTPKASSDYLHPAFRVCFSCHALLHGTATL</sequence>
<dbReference type="GO" id="GO:0016020">
    <property type="term" value="C:membrane"/>
    <property type="evidence" value="ECO:0007669"/>
    <property type="project" value="UniProtKB-SubCell"/>
</dbReference>
<feature type="compositionally biased region" description="Basic and acidic residues" evidence="9">
    <location>
        <begin position="125"/>
        <end position="136"/>
    </location>
</feature>
<keyword evidence="4 10" id="KW-1133">Transmembrane helix</keyword>
<evidence type="ECO:0000313" key="13">
    <source>
        <dbReference type="Proteomes" id="UP000574967"/>
    </source>
</evidence>
<dbReference type="PANTHER" id="PTHR46841:SF10">
    <property type="entry name" value="CD200 MOLECULE LIKE 1-RELATED"/>
    <property type="match status" value="1"/>
</dbReference>
<evidence type="ECO:0000256" key="3">
    <source>
        <dbReference type="ARBA" id="ARBA00022729"/>
    </source>
</evidence>
<keyword evidence="5 10" id="KW-0472">Membrane</keyword>
<dbReference type="GO" id="GO:0098632">
    <property type="term" value="F:cell-cell adhesion mediator activity"/>
    <property type="evidence" value="ECO:0007669"/>
    <property type="project" value="InterPro"/>
</dbReference>
<dbReference type="InterPro" id="IPR013783">
    <property type="entry name" value="Ig-like_fold"/>
</dbReference>
<dbReference type="InterPro" id="IPR036179">
    <property type="entry name" value="Ig-like_dom_sf"/>
</dbReference>
<organism evidence="12 13">
    <name type="scientific">Machaerirhynchus nigripectus</name>
    <dbReference type="NCBI Taxonomy" id="1160894"/>
    <lineage>
        <taxon>Eukaryota</taxon>
        <taxon>Metazoa</taxon>
        <taxon>Chordata</taxon>
        <taxon>Craniata</taxon>
        <taxon>Vertebrata</taxon>
        <taxon>Euteleostomi</taxon>
        <taxon>Archelosauria</taxon>
        <taxon>Archosauria</taxon>
        <taxon>Dinosauria</taxon>
        <taxon>Saurischia</taxon>
        <taxon>Theropoda</taxon>
        <taxon>Coelurosauria</taxon>
        <taxon>Aves</taxon>
        <taxon>Neognathae</taxon>
        <taxon>Neoaves</taxon>
        <taxon>Telluraves</taxon>
        <taxon>Australaves</taxon>
        <taxon>Passeriformes</taxon>
        <taxon>Corvoidea</taxon>
        <taxon>Dicruridae</taxon>
        <taxon>Machaerirhynchus</taxon>
    </lineage>
</organism>
<keyword evidence="3" id="KW-0732">Signal</keyword>
<dbReference type="EMBL" id="VZRQ01001489">
    <property type="protein sequence ID" value="NWV88911.1"/>
    <property type="molecule type" value="Genomic_DNA"/>
</dbReference>
<dbReference type="GO" id="GO:0150079">
    <property type="term" value="P:negative regulation of neuroinflammatory response"/>
    <property type="evidence" value="ECO:0007669"/>
    <property type="project" value="TreeGrafter"/>
</dbReference>
<dbReference type="GO" id="GO:0009986">
    <property type="term" value="C:cell surface"/>
    <property type="evidence" value="ECO:0007669"/>
    <property type="project" value="TreeGrafter"/>
</dbReference>
<dbReference type="PANTHER" id="PTHR46841">
    <property type="entry name" value="OX-2 MEMBRANE GLYCOPROTEIN"/>
    <property type="match status" value="1"/>
</dbReference>
<evidence type="ECO:0000256" key="7">
    <source>
        <dbReference type="ARBA" id="ARBA00023180"/>
    </source>
</evidence>
<keyword evidence="7" id="KW-0325">Glycoprotein</keyword>
<feature type="non-terminal residue" evidence="12">
    <location>
        <position position="1"/>
    </location>
</feature>
<keyword evidence="13" id="KW-1185">Reference proteome</keyword>
<dbReference type="GO" id="GO:0034113">
    <property type="term" value="P:heterotypic cell-cell adhesion"/>
    <property type="evidence" value="ECO:0007669"/>
    <property type="project" value="TreeGrafter"/>
</dbReference>
<evidence type="ECO:0000259" key="11">
    <source>
        <dbReference type="PROSITE" id="PS50835"/>
    </source>
</evidence>
<comment type="caution">
    <text evidence="12">The sequence shown here is derived from an EMBL/GenBank/DDBJ whole genome shotgun (WGS) entry which is preliminary data.</text>
</comment>
<name>A0A7K6INH1_9CORV</name>
<evidence type="ECO:0000256" key="2">
    <source>
        <dbReference type="ARBA" id="ARBA00022692"/>
    </source>
</evidence>
<evidence type="ECO:0000256" key="4">
    <source>
        <dbReference type="ARBA" id="ARBA00022989"/>
    </source>
</evidence>
<proteinExistence type="predicted"/>
<dbReference type="InterPro" id="IPR007110">
    <property type="entry name" value="Ig-like_dom"/>
</dbReference>
<dbReference type="PROSITE" id="PS50835">
    <property type="entry name" value="IG_LIKE"/>
    <property type="match status" value="1"/>
</dbReference>
<dbReference type="InterPro" id="IPR013162">
    <property type="entry name" value="CD80_C2-set"/>
</dbReference>
<evidence type="ECO:0000256" key="6">
    <source>
        <dbReference type="ARBA" id="ARBA00023157"/>
    </source>
</evidence>
<dbReference type="AlphaFoldDB" id="A0A7K6INH1"/>
<keyword evidence="8" id="KW-0393">Immunoglobulin domain</keyword>
<evidence type="ECO:0000256" key="5">
    <source>
        <dbReference type="ARBA" id="ARBA00023136"/>
    </source>
</evidence>
<dbReference type="SUPFAM" id="SSF48726">
    <property type="entry name" value="Immunoglobulin"/>
    <property type="match status" value="1"/>
</dbReference>
<dbReference type="Gene3D" id="2.60.40.10">
    <property type="entry name" value="Immunoglobulins"/>
    <property type="match status" value="1"/>
</dbReference>
<evidence type="ECO:0000256" key="10">
    <source>
        <dbReference type="SAM" id="Phobius"/>
    </source>
</evidence>
<dbReference type="GO" id="GO:0043025">
    <property type="term" value="C:neuronal cell body"/>
    <property type="evidence" value="ECO:0007669"/>
    <property type="project" value="TreeGrafter"/>
</dbReference>